<organism evidence="4 5">
    <name type="scientific">Sphingomonas daechungensis</name>
    <dbReference type="NCBI Taxonomy" id="1176646"/>
    <lineage>
        <taxon>Bacteria</taxon>
        <taxon>Pseudomonadati</taxon>
        <taxon>Pseudomonadota</taxon>
        <taxon>Alphaproteobacteria</taxon>
        <taxon>Sphingomonadales</taxon>
        <taxon>Sphingomonadaceae</taxon>
        <taxon>Sphingomonas</taxon>
    </lineage>
</organism>
<evidence type="ECO:0000259" key="3">
    <source>
        <dbReference type="Pfam" id="PF01361"/>
    </source>
</evidence>
<gene>
    <name evidence="4" type="ORF">H9L15_14730</name>
</gene>
<evidence type="ECO:0000256" key="1">
    <source>
        <dbReference type="ARBA" id="ARBA00006723"/>
    </source>
</evidence>
<keyword evidence="5" id="KW-1185">Reference proteome</keyword>
<feature type="domain" description="4-oxalocrotonate tautomerase-like" evidence="3">
    <location>
        <begin position="2"/>
        <end position="65"/>
    </location>
</feature>
<dbReference type="EMBL" id="CP060780">
    <property type="protein sequence ID" value="QNP43167.1"/>
    <property type="molecule type" value="Genomic_DNA"/>
</dbReference>
<evidence type="ECO:0000256" key="2">
    <source>
        <dbReference type="ARBA" id="ARBA00023235"/>
    </source>
</evidence>
<dbReference type="Pfam" id="PF01361">
    <property type="entry name" value="Tautomerase"/>
    <property type="match status" value="1"/>
</dbReference>
<accession>A0ABX6T2Q0</accession>
<dbReference type="Proteomes" id="UP000516134">
    <property type="component" value="Chromosome"/>
</dbReference>
<dbReference type="InterPro" id="IPR004370">
    <property type="entry name" value="4-OT-like_dom"/>
</dbReference>
<evidence type="ECO:0000313" key="5">
    <source>
        <dbReference type="Proteomes" id="UP000516134"/>
    </source>
</evidence>
<dbReference type="SUPFAM" id="SSF55331">
    <property type="entry name" value="Tautomerase/MIF"/>
    <property type="match status" value="1"/>
</dbReference>
<dbReference type="InterPro" id="IPR014347">
    <property type="entry name" value="Tautomerase/MIF_sf"/>
</dbReference>
<dbReference type="PANTHER" id="PTHR35530:SF1">
    <property type="entry name" value="2-HYDROXYMUCONATE TAUTOMERASE"/>
    <property type="match status" value="1"/>
</dbReference>
<reference evidence="4 5" key="1">
    <citation type="submission" date="2020-08" db="EMBL/GenBank/DDBJ databases">
        <title>Genome sequence of Sphingomonas daechungensis KACC 18115T.</title>
        <authorList>
            <person name="Hyun D.-W."/>
            <person name="Bae J.-W."/>
        </authorList>
    </citation>
    <scope>NUCLEOTIDE SEQUENCE [LARGE SCALE GENOMIC DNA]</scope>
    <source>
        <strain evidence="4 5">KACC 18115</strain>
    </source>
</reference>
<evidence type="ECO:0000313" key="4">
    <source>
        <dbReference type="EMBL" id="QNP43167.1"/>
    </source>
</evidence>
<dbReference type="RefSeq" id="WP_187714597.1">
    <property type="nucleotide sequence ID" value="NZ_BAABJC010000001.1"/>
</dbReference>
<dbReference type="PANTHER" id="PTHR35530">
    <property type="entry name" value="TAUTOMERASE-RELATED"/>
    <property type="match status" value="1"/>
</dbReference>
<keyword evidence="2" id="KW-0413">Isomerase</keyword>
<dbReference type="Gene3D" id="3.30.429.10">
    <property type="entry name" value="Macrophage Migration Inhibitory Factor"/>
    <property type="match status" value="1"/>
</dbReference>
<comment type="similarity">
    <text evidence="1">Belongs to the 4-oxalocrotonate tautomerase family.</text>
</comment>
<protein>
    <submittedName>
        <fullName evidence="4">4-oxalocrotonate tautomerase family protein</fullName>
    </submittedName>
</protein>
<proteinExistence type="inferred from homology"/>
<name>A0ABX6T2Q0_9SPHN</name>
<sequence>MPFVTVQLTREGTEPGIDRTTPEQKAAIFHGMSQVLLDVLGKPHDWTWVVIQEVEPDDWGWGGMPVMQYRASLASKSAG</sequence>